<organism evidence="2 3">
    <name type="scientific">Noviherbaspirillum galbum</name>
    <dbReference type="NCBI Taxonomy" id="2709383"/>
    <lineage>
        <taxon>Bacteria</taxon>
        <taxon>Pseudomonadati</taxon>
        <taxon>Pseudomonadota</taxon>
        <taxon>Betaproteobacteria</taxon>
        <taxon>Burkholderiales</taxon>
        <taxon>Oxalobacteraceae</taxon>
        <taxon>Noviherbaspirillum</taxon>
    </lineage>
</organism>
<feature type="region of interest" description="Disordered" evidence="1">
    <location>
        <begin position="34"/>
        <end position="112"/>
    </location>
</feature>
<evidence type="ECO:0000313" key="3">
    <source>
        <dbReference type="Proteomes" id="UP000482155"/>
    </source>
</evidence>
<gene>
    <name evidence="2" type="ORF">G3574_01760</name>
</gene>
<evidence type="ECO:0000256" key="1">
    <source>
        <dbReference type="SAM" id="MobiDB-lite"/>
    </source>
</evidence>
<comment type="caution">
    <text evidence="2">The sequence shown here is derived from an EMBL/GenBank/DDBJ whole genome shotgun (WGS) entry which is preliminary data.</text>
</comment>
<dbReference type="EMBL" id="JAAIVB010000008">
    <property type="protein sequence ID" value="NEX59794.1"/>
    <property type="molecule type" value="Genomic_DNA"/>
</dbReference>
<sequence length="112" mass="12383">MILLCGACASHAGPLGQRLEGWGWNTFRLRSIAIDRSDKAGEQPMPRAGEHRKDQYSVFPESSGSSGGNGQDNSTTASEGNRRPNRSMSPEERRALRRQIDEAGHDIYTPKR</sequence>
<evidence type="ECO:0000313" key="2">
    <source>
        <dbReference type="EMBL" id="NEX59794.1"/>
    </source>
</evidence>
<reference evidence="2 3" key="1">
    <citation type="submission" date="2020-02" db="EMBL/GenBank/DDBJ databases">
        <authorList>
            <person name="Kim M.K."/>
        </authorList>
    </citation>
    <scope>NUCLEOTIDE SEQUENCE [LARGE SCALE GENOMIC DNA]</scope>
    <source>
        <strain evidence="2 3">17J57-3</strain>
    </source>
</reference>
<accession>A0A6B3SG20</accession>
<protein>
    <submittedName>
        <fullName evidence="2">Uncharacterized protein</fullName>
    </submittedName>
</protein>
<proteinExistence type="predicted"/>
<keyword evidence="3" id="KW-1185">Reference proteome</keyword>
<feature type="compositionally biased region" description="Basic and acidic residues" evidence="1">
    <location>
        <begin position="89"/>
        <end position="112"/>
    </location>
</feature>
<dbReference type="Proteomes" id="UP000482155">
    <property type="component" value="Unassembled WGS sequence"/>
</dbReference>
<name>A0A6B3SG20_9BURK</name>
<dbReference type="AlphaFoldDB" id="A0A6B3SG20"/>
<dbReference type="RefSeq" id="WP_163960049.1">
    <property type="nucleotide sequence ID" value="NZ_JAAIVB010000008.1"/>
</dbReference>